<sequence length="299" mass="33628">HVWSGQSDSRTHSSSSLRTNSRRPHPRPAPDVAPCRRGRPHGRRGQRREQPQQQRRRRRPPPGRLGPRPGPVGQRGQHAPREGRARDDPVSPSPRPRPHLVLRLSPPLASRPLGSPQLCPHLCALDPGRRRAQHAPRACVGRVRRGRRQRVRAREGEAERPWWRERGGRGEECGGVRVEQGARQGVRGQDHLRPVPPPAQHGRSPGLERCCRRRHIVERHRRSSLGARCSRFDTLGSHRSSFDRLSSPSLSSFPRNPSSHPSQDPLSLCAPLVVPPPFLYNPPSPRALDGPPTTRSTYR</sequence>
<dbReference type="Proteomes" id="UP000053890">
    <property type="component" value="Unassembled WGS sequence"/>
</dbReference>
<evidence type="ECO:0000313" key="3">
    <source>
        <dbReference type="Proteomes" id="UP000053890"/>
    </source>
</evidence>
<feature type="compositionally biased region" description="Basic residues" evidence="1">
    <location>
        <begin position="36"/>
        <end position="46"/>
    </location>
</feature>
<feature type="region of interest" description="Disordered" evidence="1">
    <location>
        <begin position="181"/>
        <end position="207"/>
    </location>
</feature>
<feature type="compositionally biased region" description="Low complexity" evidence="1">
    <location>
        <begin position="1"/>
        <end position="19"/>
    </location>
</feature>
<evidence type="ECO:0000256" key="1">
    <source>
        <dbReference type="SAM" id="MobiDB-lite"/>
    </source>
</evidence>
<feature type="region of interest" description="Disordered" evidence="1">
    <location>
        <begin position="237"/>
        <end position="268"/>
    </location>
</feature>
<evidence type="ECO:0000313" key="2">
    <source>
        <dbReference type="EMBL" id="KPV78565.1"/>
    </source>
</evidence>
<feature type="compositionally biased region" description="Low complexity" evidence="1">
    <location>
        <begin position="99"/>
        <end position="115"/>
    </location>
</feature>
<name>A0A194SDN4_RHOGW</name>
<feature type="region of interest" description="Disordered" evidence="1">
    <location>
        <begin position="1"/>
        <end position="115"/>
    </location>
</feature>
<feature type="compositionally biased region" description="Low complexity" evidence="1">
    <location>
        <begin position="237"/>
        <end position="260"/>
    </location>
</feature>
<feature type="non-terminal residue" evidence="2">
    <location>
        <position position="1"/>
    </location>
</feature>
<accession>A0A194SDN4</accession>
<dbReference type="AlphaFoldDB" id="A0A194SDN4"/>
<feature type="compositionally biased region" description="Basic and acidic residues" evidence="1">
    <location>
        <begin position="79"/>
        <end position="89"/>
    </location>
</feature>
<dbReference type="GeneID" id="28976060"/>
<organism evidence="2 3">
    <name type="scientific">Rhodotorula graminis (strain WP1)</name>
    <dbReference type="NCBI Taxonomy" id="578459"/>
    <lineage>
        <taxon>Eukaryota</taxon>
        <taxon>Fungi</taxon>
        <taxon>Dikarya</taxon>
        <taxon>Basidiomycota</taxon>
        <taxon>Pucciniomycotina</taxon>
        <taxon>Microbotryomycetes</taxon>
        <taxon>Sporidiobolales</taxon>
        <taxon>Sporidiobolaceae</taxon>
        <taxon>Rhodotorula</taxon>
    </lineage>
</organism>
<proteinExistence type="predicted"/>
<feature type="region of interest" description="Disordered" evidence="1">
    <location>
        <begin position="280"/>
        <end position="299"/>
    </location>
</feature>
<reference evidence="2 3" key="1">
    <citation type="journal article" date="2015" name="Front. Microbiol.">
        <title>Genome sequence of the plant growth promoting endophytic yeast Rhodotorula graminis WP1.</title>
        <authorList>
            <person name="Firrincieli A."/>
            <person name="Otillar R."/>
            <person name="Salamov A."/>
            <person name="Schmutz J."/>
            <person name="Khan Z."/>
            <person name="Redman R.S."/>
            <person name="Fleck N.D."/>
            <person name="Lindquist E."/>
            <person name="Grigoriev I.V."/>
            <person name="Doty S.L."/>
        </authorList>
    </citation>
    <scope>NUCLEOTIDE SEQUENCE [LARGE SCALE GENOMIC DNA]</scope>
    <source>
        <strain evidence="2 3">WP1</strain>
    </source>
</reference>
<gene>
    <name evidence="2" type="ORF">RHOBADRAFT_51019</name>
</gene>
<dbReference type="EMBL" id="KQ474073">
    <property type="protein sequence ID" value="KPV78565.1"/>
    <property type="molecule type" value="Genomic_DNA"/>
</dbReference>
<dbReference type="RefSeq" id="XP_018274614.1">
    <property type="nucleotide sequence ID" value="XM_018415612.1"/>
</dbReference>
<feature type="non-terminal residue" evidence="2">
    <location>
        <position position="299"/>
    </location>
</feature>
<protein>
    <submittedName>
        <fullName evidence="2">Uncharacterized protein</fullName>
    </submittedName>
</protein>
<keyword evidence="3" id="KW-1185">Reference proteome</keyword>